<dbReference type="EMBL" id="JANTQA010000047">
    <property type="protein sequence ID" value="KAJ3431824.1"/>
    <property type="molecule type" value="Genomic_DNA"/>
</dbReference>
<organism evidence="1 2">
    <name type="scientific">Anaeramoeba flamelloides</name>
    <dbReference type="NCBI Taxonomy" id="1746091"/>
    <lineage>
        <taxon>Eukaryota</taxon>
        <taxon>Metamonada</taxon>
        <taxon>Anaeramoebidae</taxon>
        <taxon>Anaeramoeba</taxon>
    </lineage>
</organism>
<sequence>MSLQLENFNVTQEERELTVEEFLRKRCQEEIERIHTHSEQLVEKFLKESQKKIKPNEGCVIQKLLSYVIISRKIQENSSLEYPILRIWKFFPIRSLILAG</sequence>
<gene>
    <name evidence="1" type="ORF">M0812_20748</name>
</gene>
<evidence type="ECO:0000313" key="2">
    <source>
        <dbReference type="Proteomes" id="UP001146793"/>
    </source>
</evidence>
<reference evidence="1" key="1">
    <citation type="submission" date="2022-08" db="EMBL/GenBank/DDBJ databases">
        <title>Novel sulphate-reducing endosymbionts in the free-living metamonad Anaeramoeba.</title>
        <authorList>
            <person name="Jerlstrom-Hultqvist J."/>
            <person name="Cepicka I."/>
            <person name="Gallot-Lavallee L."/>
            <person name="Salas-Leiva D."/>
            <person name="Curtis B.A."/>
            <person name="Zahonova K."/>
            <person name="Pipaliya S."/>
            <person name="Dacks J."/>
            <person name="Roger A.J."/>
        </authorList>
    </citation>
    <scope>NUCLEOTIDE SEQUENCE</scope>
    <source>
        <strain evidence="1">Busselton2</strain>
    </source>
</reference>
<protein>
    <submittedName>
        <fullName evidence="1">Uncharacterized protein</fullName>
    </submittedName>
</protein>
<dbReference type="AlphaFoldDB" id="A0AAV7YSM4"/>
<accession>A0AAV7YSM4</accession>
<name>A0AAV7YSM4_9EUKA</name>
<dbReference type="Proteomes" id="UP001146793">
    <property type="component" value="Unassembled WGS sequence"/>
</dbReference>
<proteinExistence type="predicted"/>
<comment type="caution">
    <text evidence="1">The sequence shown here is derived from an EMBL/GenBank/DDBJ whole genome shotgun (WGS) entry which is preliminary data.</text>
</comment>
<evidence type="ECO:0000313" key="1">
    <source>
        <dbReference type="EMBL" id="KAJ3431824.1"/>
    </source>
</evidence>